<dbReference type="AlphaFoldDB" id="A0A517YCC9"/>
<comment type="similarity">
    <text evidence="2">Belongs to the sulfatase family.</text>
</comment>
<keyword evidence="3" id="KW-0479">Metal-binding</keyword>
<name>A0A517YCC9_9BACT</name>
<organism evidence="11 12">
    <name type="scientific">Anatilimnocola aggregata</name>
    <dbReference type="NCBI Taxonomy" id="2528021"/>
    <lineage>
        <taxon>Bacteria</taxon>
        <taxon>Pseudomonadati</taxon>
        <taxon>Planctomycetota</taxon>
        <taxon>Planctomycetia</taxon>
        <taxon>Pirellulales</taxon>
        <taxon>Pirellulaceae</taxon>
        <taxon>Anatilimnocola</taxon>
    </lineage>
</organism>
<dbReference type="GO" id="GO:0005737">
    <property type="term" value="C:cytoplasm"/>
    <property type="evidence" value="ECO:0007669"/>
    <property type="project" value="TreeGrafter"/>
</dbReference>
<keyword evidence="12" id="KW-1185">Reference proteome</keyword>
<evidence type="ECO:0000256" key="5">
    <source>
        <dbReference type="ARBA" id="ARBA00022801"/>
    </source>
</evidence>
<feature type="region of interest" description="Disordered" evidence="7">
    <location>
        <begin position="477"/>
        <end position="533"/>
    </location>
</feature>
<dbReference type="Pfam" id="PF00884">
    <property type="entry name" value="Sulfatase"/>
    <property type="match status" value="1"/>
</dbReference>
<dbReference type="InterPro" id="IPR017850">
    <property type="entry name" value="Alkaline_phosphatase_core_sf"/>
</dbReference>
<evidence type="ECO:0000256" key="3">
    <source>
        <dbReference type="ARBA" id="ARBA00022723"/>
    </source>
</evidence>
<keyword evidence="6" id="KW-0106">Calcium</keyword>
<feature type="domain" description="EF-hand" evidence="10">
    <location>
        <begin position="535"/>
        <end position="552"/>
    </location>
</feature>
<evidence type="ECO:0000256" key="6">
    <source>
        <dbReference type="ARBA" id="ARBA00022837"/>
    </source>
</evidence>
<evidence type="ECO:0000256" key="7">
    <source>
        <dbReference type="SAM" id="MobiDB-lite"/>
    </source>
</evidence>
<feature type="compositionally biased region" description="Basic and acidic residues" evidence="7">
    <location>
        <begin position="507"/>
        <end position="521"/>
    </location>
</feature>
<dbReference type="InterPro" id="IPR011992">
    <property type="entry name" value="EF-hand-dom_pair"/>
</dbReference>
<gene>
    <name evidence="11" type="ORF">ETAA8_29880</name>
</gene>
<dbReference type="PANTHER" id="PTHR45953:SF1">
    <property type="entry name" value="IDURONATE 2-SULFATASE"/>
    <property type="match status" value="1"/>
</dbReference>
<dbReference type="EMBL" id="CP036274">
    <property type="protein sequence ID" value="QDU27897.1"/>
    <property type="molecule type" value="Genomic_DNA"/>
</dbReference>
<feature type="domain" description="Sulfatase N-terminal" evidence="9">
    <location>
        <begin position="25"/>
        <end position="380"/>
    </location>
</feature>
<dbReference type="InterPro" id="IPR000917">
    <property type="entry name" value="Sulfatase_N"/>
</dbReference>
<reference evidence="11 12" key="1">
    <citation type="submission" date="2019-02" db="EMBL/GenBank/DDBJ databases">
        <title>Deep-cultivation of Planctomycetes and their phenomic and genomic characterization uncovers novel biology.</title>
        <authorList>
            <person name="Wiegand S."/>
            <person name="Jogler M."/>
            <person name="Boedeker C."/>
            <person name="Pinto D."/>
            <person name="Vollmers J."/>
            <person name="Rivas-Marin E."/>
            <person name="Kohn T."/>
            <person name="Peeters S.H."/>
            <person name="Heuer A."/>
            <person name="Rast P."/>
            <person name="Oberbeckmann S."/>
            <person name="Bunk B."/>
            <person name="Jeske O."/>
            <person name="Meyerdierks A."/>
            <person name="Storesund J.E."/>
            <person name="Kallscheuer N."/>
            <person name="Luecker S."/>
            <person name="Lage O.M."/>
            <person name="Pohl T."/>
            <person name="Merkel B.J."/>
            <person name="Hornburger P."/>
            <person name="Mueller R.-W."/>
            <person name="Bruemmer F."/>
            <person name="Labrenz M."/>
            <person name="Spormann A.M."/>
            <person name="Op den Camp H."/>
            <person name="Overmann J."/>
            <person name="Amann R."/>
            <person name="Jetten M.S.M."/>
            <person name="Mascher T."/>
            <person name="Medema M.H."/>
            <person name="Devos D.P."/>
            <person name="Kaster A.-K."/>
            <person name="Ovreas L."/>
            <person name="Rohde M."/>
            <person name="Galperin M.Y."/>
            <person name="Jogler C."/>
        </authorList>
    </citation>
    <scope>NUCLEOTIDE SEQUENCE [LARGE SCALE GENOMIC DNA]</scope>
    <source>
        <strain evidence="11 12">ETA_A8</strain>
    </source>
</reference>
<dbReference type="GO" id="GO:0004423">
    <property type="term" value="F:iduronate-2-sulfatase activity"/>
    <property type="evidence" value="ECO:0007669"/>
    <property type="project" value="InterPro"/>
</dbReference>
<dbReference type="RefSeq" id="WP_202921833.1">
    <property type="nucleotide sequence ID" value="NZ_CP036274.1"/>
</dbReference>
<dbReference type="Pfam" id="PF13202">
    <property type="entry name" value="EF-hand_5"/>
    <property type="match status" value="2"/>
</dbReference>
<keyword evidence="4 8" id="KW-0732">Signal</keyword>
<evidence type="ECO:0000259" key="9">
    <source>
        <dbReference type="Pfam" id="PF00884"/>
    </source>
</evidence>
<feature type="chain" id="PRO_5021732985" evidence="8">
    <location>
        <begin position="20"/>
        <end position="562"/>
    </location>
</feature>
<sequence precursor="true">MKLLSSLLLVLFFVAIVAAAEKTRPNVLLICVDDLKPQLGCYGDKLAKSPNIDRLASRGMVFNSAYCNQAVCSPSRNSLLVGLRPQTLGIYDLGTNFRKSAPQAVTLPQYFKQQGYRTEAMGKLFHVGHGNNEDATSWSVPHFQAKTVQYALKANQAEETREGALFSNKPAGNLPKGAAYEAADVSDSTYGDGIVADEAVKRIEALKEKPDQPFFLAVGFLKPHLPFCAPQKYWDLYDPEKLDLAAVTQPPKGAPSYAPQFGGELRNYKDIPVKGDLPADLQRKLIHGYYAATSYMDAQLGRVLTALDDSGLSGNTIVVLWGDHGWHLGDHGIWCKHTNYEQAARIPVVVALPKGAQAGTKTSALIETVDIYPTLCELTGLPIPTGLDGSSFAKTLSDPKSATKDSIIHVYPRGKLLGRAVRTARYRLVEWKEIGASPETAELELYDYQTDPLETKNLAAELPTVVAELRANLAKHPEAKPQIKAAANTGSKPAAKKSQDRGVLFASKDKDGDGKLTREEFLANQPDPDEAPQRFVQFDVDKNGSLTRAEFVTSGGKNPNAK</sequence>
<dbReference type="InterPro" id="IPR018247">
    <property type="entry name" value="EF_Hand_1_Ca_BS"/>
</dbReference>
<evidence type="ECO:0000256" key="2">
    <source>
        <dbReference type="ARBA" id="ARBA00008779"/>
    </source>
</evidence>
<evidence type="ECO:0000313" key="12">
    <source>
        <dbReference type="Proteomes" id="UP000315017"/>
    </source>
</evidence>
<evidence type="ECO:0000256" key="4">
    <source>
        <dbReference type="ARBA" id="ARBA00022729"/>
    </source>
</evidence>
<dbReference type="CDD" id="cd00051">
    <property type="entry name" value="EFh"/>
    <property type="match status" value="1"/>
</dbReference>
<feature type="domain" description="EF-hand" evidence="10">
    <location>
        <begin position="509"/>
        <end position="521"/>
    </location>
</feature>
<evidence type="ECO:0000256" key="8">
    <source>
        <dbReference type="SAM" id="SignalP"/>
    </source>
</evidence>
<evidence type="ECO:0000313" key="11">
    <source>
        <dbReference type="EMBL" id="QDU27897.1"/>
    </source>
</evidence>
<dbReference type="PANTHER" id="PTHR45953">
    <property type="entry name" value="IDURONATE 2-SULFATASE"/>
    <property type="match status" value="1"/>
</dbReference>
<dbReference type="GO" id="GO:0004065">
    <property type="term" value="F:arylsulfatase activity"/>
    <property type="evidence" value="ECO:0007669"/>
    <property type="project" value="UniProtKB-EC"/>
</dbReference>
<accession>A0A517YCC9</accession>
<dbReference type="InterPro" id="IPR002048">
    <property type="entry name" value="EF_hand_dom"/>
</dbReference>
<dbReference type="InterPro" id="IPR035874">
    <property type="entry name" value="IDS"/>
</dbReference>
<dbReference type="KEGG" id="aagg:ETAA8_29880"/>
<protein>
    <submittedName>
        <fullName evidence="11">Arylsulfatase</fullName>
        <ecNumber evidence="11">3.1.6.1</ecNumber>
    </submittedName>
</protein>
<dbReference type="PROSITE" id="PS00018">
    <property type="entry name" value="EF_HAND_1"/>
    <property type="match status" value="1"/>
</dbReference>
<dbReference type="Gene3D" id="1.10.238.10">
    <property type="entry name" value="EF-hand"/>
    <property type="match status" value="1"/>
</dbReference>
<comment type="cofactor">
    <cofactor evidence="1">
        <name>Ca(2+)</name>
        <dbReference type="ChEBI" id="CHEBI:29108"/>
    </cofactor>
</comment>
<proteinExistence type="inferred from homology"/>
<keyword evidence="5 11" id="KW-0378">Hydrolase</keyword>
<feature type="signal peptide" evidence="8">
    <location>
        <begin position="1"/>
        <end position="19"/>
    </location>
</feature>
<dbReference type="CDD" id="cd16030">
    <property type="entry name" value="iduronate-2-sulfatase"/>
    <property type="match status" value="1"/>
</dbReference>
<evidence type="ECO:0000256" key="1">
    <source>
        <dbReference type="ARBA" id="ARBA00001913"/>
    </source>
</evidence>
<dbReference type="Gene3D" id="3.40.720.10">
    <property type="entry name" value="Alkaline Phosphatase, subunit A"/>
    <property type="match status" value="1"/>
</dbReference>
<dbReference type="GO" id="GO:0005509">
    <property type="term" value="F:calcium ion binding"/>
    <property type="evidence" value="ECO:0007669"/>
    <property type="project" value="InterPro"/>
</dbReference>
<evidence type="ECO:0000259" key="10">
    <source>
        <dbReference type="Pfam" id="PF13202"/>
    </source>
</evidence>
<dbReference type="Proteomes" id="UP000315017">
    <property type="component" value="Chromosome"/>
</dbReference>
<dbReference type="EC" id="3.1.6.1" evidence="11"/>
<dbReference type="SUPFAM" id="SSF53649">
    <property type="entry name" value="Alkaline phosphatase-like"/>
    <property type="match status" value="1"/>
</dbReference>
<dbReference type="SUPFAM" id="SSF47473">
    <property type="entry name" value="EF-hand"/>
    <property type="match status" value="1"/>
</dbReference>